<dbReference type="EMBL" id="SDMP01000007">
    <property type="protein sequence ID" value="RYR46260.1"/>
    <property type="molecule type" value="Genomic_DNA"/>
</dbReference>
<comment type="caution">
    <text evidence="1">The sequence shown here is derived from an EMBL/GenBank/DDBJ whole genome shotgun (WGS) entry which is preliminary data.</text>
</comment>
<protein>
    <submittedName>
        <fullName evidence="1">Uncharacterized protein</fullName>
    </submittedName>
</protein>
<proteinExistence type="predicted"/>
<gene>
    <name evidence="1" type="ORF">Ahy_A07g032001</name>
</gene>
<dbReference type="AlphaFoldDB" id="A0A445C5S8"/>
<accession>A0A445C5S8</accession>
<reference evidence="1 2" key="1">
    <citation type="submission" date="2019-01" db="EMBL/GenBank/DDBJ databases">
        <title>Sequencing of cultivated peanut Arachis hypogaea provides insights into genome evolution and oil improvement.</title>
        <authorList>
            <person name="Chen X."/>
        </authorList>
    </citation>
    <scope>NUCLEOTIDE SEQUENCE [LARGE SCALE GENOMIC DNA]</scope>
    <source>
        <strain evidence="2">cv. Fuhuasheng</strain>
        <tissue evidence="1">Leaves</tissue>
    </source>
</reference>
<keyword evidence="2" id="KW-1185">Reference proteome</keyword>
<evidence type="ECO:0000313" key="2">
    <source>
        <dbReference type="Proteomes" id="UP000289738"/>
    </source>
</evidence>
<sequence length="105" mass="12561">MQILQIQYDKGSGSRSKDVLCPRVALAYQSEWLKHQFQKSRVLFCLKSQRRKAEGISITPDINIHKINKMFRQHVLKSHHARHYPETNFKMMQMELRSMRGTLRY</sequence>
<dbReference type="Proteomes" id="UP000289738">
    <property type="component" value="Chromosome A07"/>
</dbReference>
<organism evidence="1 2">
    <name type="scientific">Arachis hypogaea</name>
    <name type="common">Peanut</name>
    <dbReference type="NCBI Taxonomy" id="3818"/>
    <lineage>
        <taxon>Eukaryota</taxon>
        <taxon>Viridiplantae</taxon>
        <taxon>Streptophyta</taxon>
        <taxon>Embryophyta</taxon>
        <taxon>Tracheophyta</taxon>
        <taxon>Spermatophyta</taxon>
        <taxon>Magnoliopsida</taxon>
        <taxon>eudicotyledons</taxon>
        <taxon>Gunneridae</taxon>
        <taxon>Pentapetalae</taxon>
        <taxon>rosids</taxon>
        <taxon>fabids</taxon>
        <taxon>Fabales</taxon>
        <taxon>Fabaceae</taxon>
        <taxon>Papilionoideae</taxon>
        <taxon>50 kb inversion clade</taxon>
        <taxon>dalbergioids sensu lato</taxon>
        <taxon>Dalbergieae</taxon>
        <taxon>Pterocarpus clade</taxon>
        <taxon>Arachis</taxon>
    </lineage>
</organism>
<name>A0A445C5S8_ARAHY</name>
<evidence type="ECO:0000313" key="1">
    <source>
        <dbReference type="EMBL" id="RYR46260.1"/>
    </source>
</evidence>